<comment type="caution">
    <text evidence="2">The sequence shown here is derived from an EMBL/GenBank/DDBJ whole genome shotgun (WGS) entry which is preliminary data.</text>
</comment>
<evidence type="ECO:0000256" key="1">
    <source>
        <dbReference type="SAM" id="MobiDB-lite"/>
    </source>
</evidence>
<name>A0AAV1WPQ1_LUPLU</name>
<sequence>MGGFLGETPSLTRLSKIPLQLKLLPIGFVNIPLSLQRKVSLNPPSPLILRDNRPYVEALTGSGGGGDKMTVPSTSSSKEVKKSLREGDNVSLSRLKGIMSWSSSIDIESDGLRSFVSDSSEREVDGLSDRSSAWDFDSVERGVEHVLDDEDGRVEEDEREPSDGVIATPFPMQSSPLLGRNGFNENGGDHVGSDDFQAALNDSNKSDSISKCVQFREDGPTHVDDGVSILSPLVNVENEPTHVGDGVSILSPLFNVGNDVVGHACDLSSILSPTNFDVDQGFVQIGHSLTIQHDKDVGLVQGSGDPPLVLSQLARTRKLNSVPADGAKKKSKLKQSKKKTHKQALIDWSKFWIDLADVPVISKRVQSPLLVSEAKSVARDGAPVGTNIEAEELWQIGKQIGFRVNGNEDEIISKLVELEERDKWLFVDDIRSLSVANVNNLN</sequence>
<gene>
    <name evidence="2" type="ORF">LLUT_LOCUS11857</name>
</gene>
<feature type="region of interest" description="Disordered" evidence="1">
    <location>
        <begin position="151"/>
        <end position="175"/>
    </location>
</feature>
<evidence type="ECO:0000313" key="2">
    <source>
        <dbReference type="EMBL" id="CAL0310797.1"/>
    </source>
</evidence>
<organism evidence="2 3">
    <name type="scientific">Lupinus luteus</name>
    <name type="common">European yellow lupine</name>
    <dbReference type="NCBI Taxonomy" id="3873"/>
    <lineage>
        <taxon>Eukaryota</taxon>
        <taxon>Viridiplantae</taxon>
        <taxon>Streptophyta</taxon>
        <taxon>Embryophyta</taxon>
        <taxon>Tracheophyta</taxon>
        <taxon>Spermatophyta</taxon>
        <taxon>Magnoliopsida</taxon>
        <taxon>eudicotyledons</taxon>
        <taxon>Gunneridae</taxon>
        <taxon>Pentapetalae</taxon>
        <taxon>rosids</taxon>
        <taxon>fabids</taxon>
        <taxon>Fabales</taxon>
        <taxon>Fabaceae</taxon>
        <taxon>Papilionoideae</taxon>
        <taxon>50 kb inversion clade</taxon>
        <taxon>genistoids sensu lato</taxon>
        <taxon>core genistoids</taxon>
        <taxon>Genisteae</taxon>
        <taxon>Lupinus</taxon>
    </lineage>
</organism>
<dbReference type="Proteomes" id="UP001497480">
    <property type="component" value="Unassembled WGS sequence"/>
</dbReference>
<accession>A0AAV1WPQ1</accession>
<proteinExistence type="predicted"/>
<dbReference type="AlphaFoldDB" id="A0AAV1WPQ1"/>
<dbReference type="EMBL" id="CAXHTB010000008">
    <property type="protein sequence ID" value="CAL0310797.1"/>
    <property type="molecule type" value="Genomic_DNA"/>
</dbReference>
<feature type="region of interest" description="Disordered" evidence="1">
    <location>
        <begin position="60"/>
        <end position="85"/>
    </location>
</feature>
<evidence type="ECO:0000313" key="3">
    <source>
        <dbReference type="Proteomes" id="UP001497480"/>
    </source>
</evidence>
<reference evidence="2 3" key="1">
    <citation type="submission" date="2024-03" db="EMBL/GenBank/DDBJ databases">
        <authorList>
            <person name="Martinez-Hernandez J."/>
        </authorList>
    </citation>
    <scope>NUCLEOTIDE SEQUENCE [LARGE SCALE GENOMIC DNA]</scope>
</reference>
<protein>
    <submittedName>
        <fullName evidence="2">Uncharacterized protein</fullName>
    </submittedName>
</protein>
<feature type="compositionally biased region" description="Acidic residues" evidence="1">
    <location>
        <begin position="151"/>
        <end position="160"/>
    </location>
</feature>
<keyword evidence="3" id="KW-1185">Reference proteome</keyword>